<dbReference type="Proteomes" id="UP000481030">
    <property type="component" value="Unassembled WGS sequence"/>
</dbReference>
<keyword evidence="1" id="KW-0812">Transmembrane</keyword>
<keyword evidence="1" id="KW-0472">Membrane</keyword>
<evidence type="ECO:0000313" key="2">
    <source>
        <dbReference type="EMBL" id="KAB2336009.1"/>
    </source>
</evidence>
<dbReference type="RefSeq" id="WP_151534810.1">
    <property type="nucleotide sequence ID" value="NZ_WBOS01000004.1"/>
</dbReference>
<dbReference type="InterPro" id="IPR032111">
    <property type="entry name" value="Clostridium_phage_holin"/>
</dbReference>
<dbReference type="EMBL" id="WBOS01000004">
    <property type="protein sequence ID" value="KAB2336009.1"/>
    <property type="molecule type" value="Genomic_DNA"/>
</dbReference>
<organism evidence="2 3">
    <name type="scientific">Cytobacillus depressus</name>
    <dbReference type="NCBI Taxonomy" id="1602942"/>
    <lineage>
        <taxon>Bacteria</taxon>
        <taxon>Bacillati</taxon>
        <taxon>Bacillota</taxon>
        <taxon>Bacilli</taxon>
        <taxon>Bacillales</taxon>
        <taxon>Bacillaceae</taxon>
        <taxon>Cytobacillus</taxon>
    </lineage>
</organism>
<name>A0A6L3V4I0_9BACI</name>
<evidence type="ECO:0000256" key="1">
    <source>
        <dbReference type="SAM" id="Phobius"/>
    </source>
</evidence>
<protein>
    <submittedName>
        <fullName evidence="2">Holin</fullName>
    </submittedName>
</protein>
<sequence>MSFDVLEQYIQPEVFILIPVLYLIGLFLRQTPFIPIWLHAWIQLVVADIACAIIIGNNVNAFIQAVLVTGASVFLKDLINHTVYGLKGVDRDPRTGQYITKKDKDQS</sequence>
<dbReference type="OrthoDB" id="2884029at2"/>
<proteinExistence type="predicted"/>
<feature type="transmembrane region" description="Helical" evidence="1">
    <location>
        <begin position="12"/>
        <end position="29"/>
    </location>
</feature>
<gene>
    <name evidence="2" type="ORF">F7731_10850</name>
</gene>
<evidence type="ECO:0000313" key="3">
    <source>
        <dbReference type="Proteomes" id="UP000481030"/>
    </source>
</evidence>
<feature type="transmembrane region" description="Helical" evidence="1">
    <location>
        <begin position="36"/>
        <end position="55"/>
    </location>
</feature>
<comment type="caution">
    <text evidence="2">The sequence shown here is derived from an EMBL/GenBank/DDBJ whole genome shotgun (WGS) entry which is preliminary data.</text>
</comment>
<dbReference type="Pfam" id="PF16079">
    <property type="entry name" value="Phage_holin_5_2"/>
    <property type="match status" value="1"/>
</dbReference>
<keyword evidence="3" id="KW-1185">Reference proteome</keyword>
<reference evidence="2 3" key="1">
    <citation type="journal article" date="2016" name="Antonie Van Leeuwenhoek">
        <title>Bacillus depressus sp. nov., isolated from soil of a sunflower field.</title>
        <authorList>
            <person name="Wei X."/>
            <person name="Xin D."/>
            <person name="Xin Y."/>
            <person name="Zhang H."/>
            <person name="Wang T."/>
            <person name="Zhang J."/>
        </authorList>
    </citation>
    <scope>NUCLEOTIDE SEQUENCE [LARGE SCALE GENOMIC DNA]</scope>
    <source>
        <strain evidence="2 3">BZ1</strain>
    </source>
</reference>
<accession>A0A6L3V4I0</accession>
<dbReference type="AlphaFoldDB" id="A0A6L3V4I0"/>
<keyword evidence="1" id="KW-1133">Transmembrane helix</keyword>